<feature type="compositionally biased region" description="Acidic residues" evidence="12">
    <location>
        <begin position="959"/>
        <end position="969"/>
    </location>
</feature>
<sequence>MSIFLQPNPTYCYQSVDGGCQRGAEHCPLRHDLQRCSCGRVLLLDVDMQAHLAGRRHREDLRELRMRRQEHQRVPEALVNEEEEATPCDRCGAMLAQYEQKRHLQMHLRTRRRLFADANAMDLEAEADKHTISVSHRDGIDFGVVGLEDSLPVDITVLKAGMDRIVLETLAMRNLASKFSATLAGKSRWVTHIRARTLCIRFVPEIEGEFKDVLELVFLNVTTRERFLITRKVTATVGSKEDHELLKPTSEYVRRPRPTPIPFKGKVIQSIRPPTWGPNAWKSKLLPYEPPADLINVAFGSPHGRDVARGVKRLNLELYAMTDVELKPNHPRYDLQVKGLEEGRPSVVIGDFIRVKHTGSEDGPWYEGRVHQVHQNHVSLRFGDEFSTYRGNKFDVRFTLNRLPLRRMHQALTNKSNPQRLLFPDARAPSLNRRSSTAEMDQILPVNRLVAEDKEQLETVAAILHRPKGECSLRGFWAVCQMVSSTLFLVANARSRPGTGKTVTIVEAIKQIVLKDPNARVLACAPSNSAADLMAQRLASTTESLLRLNSLTRKHGDLPKDLQKYSLINGNLTFVLPILEDLEKYRVVVSTCLSGGVPAQLGIKRGYYSHIFVDEAGQATEPEVMLPIKSLADVNTNIVLAGDIKQLGPIVQSSLAASLGLSKSYLVRLMQRDIYSLEADAPVGGRGINIVKLVNNFRSHPAILNFSNNQFYDGELVSCGNPALIKSLENSDELPRKKFPLIFHGIAGKDQREGFSPSFFNIDEATIVKKYVGSLLSNKKLRLRAEDIGIITPYHAQRCKINLLLSKEPKFKGITVGSVEEFQGQACFSDANGERRVIIMSTVRSNTNYVESDIRKSLGFVASPQRFNVAITRAQALLIVVGNPDVLSLDPLWREFMNYVHSGGGWRGKTISWDPEVPVSQSTPDVYDRAMKRKAEGDAEETMARLKALILRRNDDSDLELDLSDDEPEWGTGIEQPIRWDAE</sequence>
<dbReference type="GeneID" id="59351256"/>
<dbReference type="Proteomes" id="UP000636479">
    <property type="component" value="Unassembled WGS sequence"/>
</dbReference>
<evidence type="ECO:0000256" key="3">
    <source>
        <dbReference type="ARBA" id="ARBA00012552"/>
    </source>
</evidence>
<dbReference type="InterPro" id="IPR047187">
    <property type="entry name" value="SF1_C_Upf1"/>
</dbReference>
<organism evidence="14 15">
    <name type="scientific">Mycena indigotica</name>
    <dbReference type="NCBI Taxonomy" id="2126181"/>
    <lineage>
        <taxon>Eukaryota</taxon>
        <taxon>Fungi</taxon>
        <taxon>Dikarya</taxon>
        <taxon>Basidiomycota</taxon>
        <taxon>Agaricomycotina</taxon>
        <taxon>Agaricomycetes</taxon>
        <taxon>Agaricomycetidae</taxon>
        <taxon>Agaricales</taxon>
        <taxon>Marasmiineae</taxon>
        <taxon>Mycenaceae</taxon>
        <taxon>Mycena</taxon>
    </lineage>
</organism>
<dbReference type="EC" id="3.6.4.13" evidence="3"/>
<dbReference type="Pfam" id="PF21634">
    <property type="entry name" value="MOV-10_beta-barrel"/>
    <property type="match status" value="1"/>
</dbReference>
<feature type="domain" description="C3H1-type" evidence="13">
    <location>
        <begin position="6"/>
        <end position="34"/>
    </location>
</feature>
<evidence type="ECO:0000256" key="1">
    <source>
        <dbReference type="ARBA" id="ARBA00004496"/>
    </source>
</evidence>
<evidence type="ECO:0000313" key="14">
    <source>
        <dbReference type="EMBL" id="KAF7291981.1"/>
    </source>
</evidence>
<dbReference type="CDD" id="cd18808">
    <property type="entry name" value="SF1_C_Upf1"/>
    <property type="match status" value="1"/>
</dbReference>
<proteinExistence type="inferred from homology"/>
<dbReference type="GO" id="GO:0005737">
    <property type="term" value="C:cytoplasm"/>
    <property type="evidence" value="ECO:0007669"/>
    <property type="project" value="UniProtKB-SubCell"/>
</dbReference>
<comment type="similarity">
    <text evidence="2">Belongs to the DNA2/NAM7 helicase family. SDE3 subfamily.</text>
</comment>
<dbReference type="InterPro" id="IPR026122">
    <property type="entry name" value="MOV-10/SDE3_DEXXQ/H-box"/>
</dbReference>
<dbReference type="Pfam" id="PF13086">
    <property type="entry name" value="AAA_11"/>
    <property type="match status" value="2"/>
</dbReference>
<evidence type="ECO:0000256" key="4">
    <source>
        <dbReference type="ARBA" id="ARBA00022490"/>
    </source>
</evidence>
<dbReference type="Gene3D" id="3.40.50.300">
    <property type="entry name" value="P-loop containing nucleotide triphosphate hydrolases"/>
    <property type="match status" value="2"/>
</dbReference>
<keyword evidence="6" id="KW-0378">Hydrolase</keyword>
<dbReference type="GO" id="GO:0008270">
    <property type="term" value="F:zinc ion binding"/>
    <property type="evidence" value="ECO:0007669"/>
    <property type="project" value="UniProtKB-KW"/>
</dbReference>
<dbReference type="InterPro" id="IPR041677">
    <property type="entry name" value="DNA2/NAM7_AAA_11"/>
</dbReference>
<dbReference type="GO" id="GO:0005524">
    <property type="term" value="F:ATP binding"/>
    <property type="evidence" value="ECO:0007669"/>
    <property type="project" value="UniProtKB-KW"/>
</dbReference>
<keyword evidence="5" id="KW-0547">Nucleotide-binding</keyword>
<dbReference type="EMBL" id="JACAZF010000012">
    <property type="protein sequence ID" value="KAF7291981.1"/>
    <property type="molecule type" value="Genomic_DNA"/>
</dbReference>
<evidence type="ECO:0000256" key="8">
    <source>
        <dbReference type="ARBA" id="ARBA00022840"/>
    </source>
</evidence>
<evidence type="ECO:0000256" key="11">
    <source>
        <dbReference type="PROSITE-ProRule" id="PRU00723"/>
    </source>
</evidence>
<evidence type="ECO:0000313" key="15">
    <source>
        <dbReference type="Proteomes" id="UP000636479"/>
    </source>
</evidence>
<keyword evidence="8" id="KW-0067">ATP-binding</keyword>
<dbReference type="SUPFAM" id="SSF52540">
    <property type="entry name" value="P-loop containing nucleoside triphosphate hydrolases"/>
    <property type="match status" value="1"/>
</dbReference>
<accession>A0A8H6S3C3</accession>
<evidence type="ECO:0000256" key="10">
    <source>
        <dbReference type="ARBA" id="ARBA00047984"/>
    </source>
</evidence>
<comment type="caution">
    <text evidence="14">The sequence shown here is derived from an EMBL/GenBank/DDBJ whole genome shotgun (WGS) entry which is preliminary data.</text>
</comment>
<dbReference type="GO" id="GO:0032574">
    <property type="term" value="F:5'-3' RNA helicase activity"/>
    <property type="evidence" value="ECO:0007669"/>
    <property type="project" value="InterPro"/>
</dbReference>
<evidence type="ECO:0000256" key="12">
    <source>
        <dbReference type="SAM" id="MobiDB-lite"/>
    </source>
</evidence>
<comment type="subcellular location">
    <subcellularLocation>
        <location evidence="1">Cytoplasm</location>
    </subcellularLocation>
</comment>
<reference evidence="14" key="1">
    <citation type="submission" date="2020-05" db="EMBL/GenBank/DDBJ databases">
        <title>Mycena genomes resolve the evolution of fungal bioluminescence.</title>
        <authorList>
            <person name="Tsai I.J."/>
        </authorList>
    </citation>
    <scope>NUCLEOTIDE SEQUENCE</scope>
    <source>
        <strain evidence="14">171206Taipei</strain>
    </source>
</reference>
<dbReference type="InterPro" id="IPR000571">
    <property type="entry name" value="Znf_CCCH"/>
</dbReference>
<dbReference type="CDD" id="cd18038">
    <property type="entry name" value="DEXXQc_Helz-like"/>
    <property type="match status" value="1"/>
</dbReference>
<dbReference type="GO" id="GO:0016787">
    <property type="term" value="F:hydrolase activity"/>
    <property type="evidence" value="ECO:0007669"/>
    <property type="project" value="UniProtKB-KW"/>
</dbReference>
<gene>
    <name evidence="14" type="ORF">MIND_01223800</name>
</gene>
<keyword evidence="9" id="KW-0943">RNA-mediated gene silencing</keyword>
<protein>
    <recommendedName>
        <fullName evidence="3">RNA helicase</fullName>
        <ecNumber evidence="3">3.6.4.13</ecNumber>
    </recommendedName>
</protein>
<evidence type="ECO:0000256" key="9">
    <source>
        <dbReference type="ARBA" id="ARBA00023158"/>
    </source>
</evidence>
<feature type="zinc finger region" description="C3H1-type" evidence="11">
    <location>
        <begin position="6"/>
        <end position="34"/>
    </location>
</feature>
<keyword evidence="7 14" id="KW-0347">Helicase</keyword>
<dbReference type="PANTHER" id="PTHR45418:SF1">
    <property type="entry name" value="CANCER_TESTIS ANTIGEN 55"/>
    <property type="match status" value="1"/>
</dbReference>
<dbReference type="AlphaFoldDB" id="A0A8H6S3C3"/>
<dbReference type="RefSeq" id="XP_037214708.1">
    <property type="nucleotide sequence ID" value="XM_037368740.1"/>
</dbReference>
<dbReference type="InterPro" id="IPR027417">
    <property type="entry name" value="P-loop_NTPase"/>
</dbReference>
<name>A0A8H6S3C3_9AGAR</name>
<dbReference type="OrthoDB" id="6513042at2759"/>
<dbReference type="PROSITE" id="PS50103">
    <property type="entry name" value="ZF_C3H1"/>
    <property type="match status" value="1"/>
</dbReference>
<dbReference type="PANTHER" id="PTHR45418">
    <property type="entry name" value="CANCER/TESTIS ANTIGEN 55"/>
    <property type="match status" value="1"/>
</dbReference>
<keyword evidence="15" id="KW-1185">Reference proteome</keyword>
<evidence type="ECO:0000256" key="2">
    <source>
        <dbReference type="ARBA" id="ARBA00005601"/>
    </source>
</evidence>
<feature type="region of interest" description="Disordered" evidence="12">
    <location>
        <begin position="959"/>
        <end position="983"/>
    </location>
</feature>
<evidence type="ECO:0000259" key="13">
    <source>
        <dbReference type="PROSITE" id="PS50103"/>
    </source>
</evidence>
<keyword evidence="4" id="KW-0963">Cytoplasm</keyword>
<dbReference type="GO" id="GO:0031047">
    <property type="term" value="P:regulatory ncRNA-mediated gene silencing"/>
    <property type="evidence" value="ECO:0007669"/>
    <property type="project" value="UniProtKB-KW"/>
</dbReference>
<dbReference type="GO" id="GO:0003723">
    <property type="term" value="F:RNA binding"/>
    <property type="evidence" value="ECO:0007669"/>
    <property type="project" value="InterPro"/>
</dbReference>
<evidence type="ECO:0000256" key="5">
    <source>
        <dbReference type="ARBA" id="ARBA00022741"/>
    </source>
</evidence>
<dbReference type="Pfam" id="PF13087">
    <property type="entry name" value="AAA_12"/>
    <property type="match status" value="1"/>
</dbReference>
<dbReference type="InterPro" id="IPR041679">
    <property type="entry name" value="DNA2/NAM7-like_C"/>
</dbReference>
<keyword evidence="11" id="KW-0862">Zinc</keyword>
<evidence type="ECO:0000256" key="7">
    <source>
        <dbReference type="ARBA" id="ARBA00022806"/>
    </source>
</evidence>
<dbReference type="InterPro" id="IPR049080">
    <property type="entry name" value="MOV-10-like_beta-barrel"/>
</dbReference>
<keyword evidence="11" id="KW-0479">Metal-binding</keyword>
<comment type="catalytic activity">
    <reaction evidence="10">
        <text>ATP + H2O = ADP + phosphate + H(+)</text>
        <dbReference type="Rhea" id="RHEA:13065"/>
        <dbReference type="ChEBI" id="CHEBI:15377"/>
        <dbReference type="ChEBI" id="CHEBI:15378"/>
        <dbReference type="ChEBI" id="CHEBI:30616"/>
        <dbReference type="ChEBI" id="CHEBI:43474"/>
        <dbReference type="ChEBI" id="CHEBI:456216"/>
        <dbReference type="EC" id="3.6.4.13"/>
    </reaction>
</comment>
<keyword evidence="11" id="KW-0863">Zinc-finger</keyword>
<evidence type="ECO:0000256" key="6">
    <source>
        <dbReference type="ARBA" id="ARBA00022801"/>
    </source>
</evidence>